<proteinExistence type="inferred from homology"/>
<dbReference type="GO" id="GO:0005739">
    <property type="term" value="C:mitochondrion"/>
    <property type="evidence" value="ECO:0007669"/>
    <property type="project" value="UniProtKB-SubCell"/>
</dbReference>
<evidence type="ECO:0000256" key="4">
    <source>
        <dbReference type="ARBA" id="ARBA00013944"/>
    </source>
</evidence>
<evidence type="ECO:0000256" key="2">
    <source>
        <dbReference type="ARBA" id="ARBA00004173"/>
    </source>
</evidence>
<protein>
    <recommendedName>
        <fullName evidence="4">Required for respiratory growth protein 8, mitochondrial</fullName>
    </recommendedName>
</protein>
<dbReference type="Pfam" id="PF17068">
    <property type="entry name" value="RRG8"/>
    <property type="match status" value="1"/>
</dbReference>
<evidence type="ECO:0000313" key="7">
    <source>
        <dbReference type="Proteomes" id="UP000191144"/>
    </source>
</evidence>
<reference evidence="7" key="1">
    <citation type="submission" date="2016-03" db="EMBL/GenBank/DDBJ databases">
        <authorList>
            <person name="Devillers Hugo."/>
        </authorList>
    </citation>
    <scope>NUCLEOTIDE SEQUENCE [LARGE SCALE GENOMIC DNA]</scope>
</reference>
<keyword evidence="7" id="KW-1185">Reference proteome</keyword>
<evidence type="ECO:0000313" key="6">
    <source>
        <dbReference type="EMBL" id="SCV04299.1"/>
    </source>
</evidence>
<comment type="subcellular location">
    <subcellularLocation>
        <location evidence="2">Mitochondrion</location>
    </subcellularLocation>
</comment>
<gene>
    <name evidence="6" type="ORF">LAME_0H17348G</name>
</gene>
<organism evidence="6 7">
    <name type="scientific">Lachancea meyersii CBS 8951</name>
    <dbReference type="NCBI Taxonomy" id="1266667"/>
    <lineage>
        <taxon>Eukaryota</taxon>
        <taxon>Fungi</taxon>
        <taxon>Dikarya</taxon>
        <taxon>Ascomycota</taxon>
        <taxon>Saccharomycotina</taxon>
        <taxon>Saccharomycetes</taxon>
        <taxon>Saccharomycetales</taxon>
        <taxon>Saccharomycetaceae</taxon>
        <taxon>Lachancea</taxon>
    </lineage>
</organism>
<sequence length="269" mass="30207">MIKSKPKALIHTMEKLVSRNTRRAAQKPTCAVSPVIVKFEKWAGKPRKLYFRQKSKLQSVCLQSNMFAEILASPMRLDKLTRLRSPRELLTQVKLVRNGSENQGQDLALNLAVAPVKSGPTSYVSNNEAMLLKSQDAFLKCIPTSSLNTAIRHINPKDITQPDYSLARALKLKLIEEVRHGLSTLQETSELAVAPMKKSNGSYVRVISDPKMHAKLEIGPDEVLIANLANINDKILQNLFQNNFKGFTISFSTHKRLCFTLYKLLSYTG</sequence>
<dbReference type="Proteomes" id="UP000191144">
    <property type="component" value="Chromosome H"/>
</dbReference>
<comment type="similarity">
    <text evidence="3">Belongs to the RRG8 family.</text>
</comment>
<accession>A0A1G4KIJ5</accession>
<name>A0A1G4KIJ5_9SACH</name>
<evidence type="ECO:0000256" key="1">
    <source>
        <dbReference type="ARBA" id="ARBA00003548"/>
    </source>
</evidence>
<dbReference type="OrthoDB" id="4035333at2759"/>
<dbReference type="InterPro" id="IPR031415">
    <property type="entry name" value="Rrg8"/>
</dbReference>
<dbReference type="EMBL" id="LT598480">
    <property type="protein sequence ID" value="SCV04299.1"/>
    <property type="molecule type" value="Genomic_DNA"/>
</dbReference>
<evidence type="ECO:0000256" key="5">
    <source>
        <dbReference type="ARBA" id="ARBA00023128"/>
    </source>
</evidence>
<dbReference type="AlphaFoldDB" id="A0A1G4KIJ5"/>
<keyword evidence="5" id="KW-0496">Mitochondrion</keyword>
<comment type="function">
    <text evidence="1">Required for respiratory activity and maintenance and expression of the mitochondrial genome.</text>
</comment>
<evidence type="ECO:0000256" key="3">
    <source>
        <dbReference type="ARBA" id="ARBA00006716"/>
    </source>
</evidence>